<dbReference type="GeneTree" id="ENSGT00490000043356"/>
<feature type="compositionally biased region" description="Polar residues" evidence="1">
    <location>
        <begin position="330"/>
        <end position="341"/>
    </location>
</feature>
<feature type="domain" description="Ribosomal protein eL8/eL30/eS12/Gadd45" evidence="2">
    <location>
        <begin position="173"/>
        <end position="268"/>
    </location>
</feature>
<dbReference type="PANTHER" id="PTHR13284">
    <property type="entry name" value="GH01354P"/>
    <property type="match status" value="1"/>
</dbReference>
<dbReference type="GO" id="GO:0035368">
    <property type="term" value="F:selenocysteine insertion sequence binding"/>
    <property type="evidence" value="ECO:0007669"/>
    <property type="project" value="InterPro"/>
</dbReference>
<dbReference type="GO" id="GO:0043021">
    <property type="term" value="F:ribonucleoprotein complex binding"/>
    <property type="evidence" value="ECO:0007669"/>
    <property type="project" value="TreeGrafter"/>
</dbReference>
<evidence type="ECO:0000256" key="1">
    <source>
        <dbReference type="SAM" id="MobiDB-lite"/>
    </source>
</evidence>
<evidence type="ECO:0000259" key="2">
    <source>
        <dbReference type="Pfam" id="PF01248"/>
    </source>
</evidence>
<evidence type="ECO:0000313" key="3">
    <source>
        <dbReference type="Ensembl" id="ENSCSEP00000015918.1"/>
    </source>
</evidence>
<dbReference type="Pfam" id="PF01248">
    <property type="entry name" value="Ribosomal_L7Ae"/>
    <property type="match status" value="1"/>
</dbReference>
<organism evidence="3 4">
    <name type="scientific">Cynoglossus semilaevis</name>
    <name type="common">Tongue sole</name>
    <dbReference type="NCBI Taxonomy" id="244447"/>
    <lineage>
        <taxon>Eukaryota</taxon>
        <taxon>Metazoa</taxon>
        <taxon>Chordata</taxon>
        <taxon>Craniata</taxon>
        <taxon>Vertebrata</taxon>
        <taxon>Euteleostomi</taxon>
        <taxon>Actinopterygii</taxon>
        <taxon>Neopterygii</taxon>
        <taxon>Teleostei</taxon>
        <taxon>Neoteleostei</taxon>
        <taxon>Acanthomorphata</taxon>
        <taxon>Carangaria</taxon>
        <taxon>Pleuronectiformes</taxon>
        <taxon>Pleuronectoidei</taxon>
        <taxon>Cynoglossidae</taxon>
        <taxon>Cynoglossinae</taxon>
        <taxon>Cynoglossus</taxon>
    </lineage>
</organism>
<reference evidence="3" key="3">
    <citation type="submission" date="2025-09" db="UniProtKB">
        <authorList>
            <consortium name="Ensembl"/>
        </authorList>
    </citation>
    <scope>IDENTIFICATION</scope>
</reference>
<dbReference type="Gene3D" id="3.30.1330.30">
    <property type="match status" value="1"/>
</dbReference>
<proteinExistence type="predicted"/>
<feature type="region of interest" description="Disordered" evidence="1">
    <location>
        <begin position="25"/>
        <end position="56"/>
    </location>
</feature>
<dbReference type="OMA" id="QKVPYCF"/>
<dbReference type="InParanoid" id="A0A3P8VKX1"/>
<dbReference type="GO" id="GO:0001514">
    <property type="term" value="P:selenocysteine incorporation"/>
    <property type="evidence" value="ECO:0007669"/>
    <property type="project" value="TreeGrafter"/>
</dbReference>
<dbReference type="InterPro" id="IPR029064">
    <property type="entry name" value="Ribosomal_eL30-like_sf"/>
</dbReference>
<dbReference type="Proteomes" id="UP000265120">
    <property type="component" value="Chromosome W"/>
</dbReference>
<feature type="region of interest" description="Disordered" evidence="1">
    <location>
        <begin position="330"/>
        <end position="349"/>
    </location>
</feature>
<dbReference type="STRING" id="244447.ENSCSEP00000015918"/>
<evidence type="ECO:0000313" key="4">
    <source>
        <dbReference type="Proteomes" id="UP000265120"/>
    </source>
</evidence>
<reference evidence="3" key="2">
    <citation type="submission" date="2025-08" db="UniProtKB">
        <authorList>
            <consortium name="Ensembl"/>
        </authorList>
    </citation>
    <scope>IDENTIFICATION</scope>
</reference>
<feature type="compositionally biased region" description="Polar residues" evidence="1">
    <location>
        <begin position="116"/>
        <end position="126"/>
    </location>
</feature>
<dbReference type="GO" id="GO:0005739">
    <property type="term" value="C:mitochondrion"/>
    <property type="evidence" value="ECO:0007669"/>
    <property type="project" value="TreeGrafter"/>
</dbReference>
<dbReference type="PANTHER" id="PTHR13284:SF9">
    <property type="entry name" value="SELENOCYSTEINE INSERTION SEQUENCE-BINDING PROTEIN 2"/>
    <property type="match status" value="1"/>
</dbReference>
<feature type="region of interest" description="Disordered" evidence="1">
    <location>
        <begin position="104"/>
        <end position="126"/>
    </location>
</feature>
<dbReference type="AlphaFoldDB" id="A0A3P8VKX1"/>
<dbReference type="InterPro" id="IPR040051">
    <property type="entry name" value="SECISBP2"/>
</dbReference>
<name>A0A3P8VKX1_CYNSE</name>
<sequence length="349" mass="40231">IGDMLEVQEEEAAAVTQRQTCCSVGPEKFAHNPLDSTSPLVKKGKQREVPKPKKPTALKKVILKEREKWKQRHLMEERGETAKEPEDAGAVREINEDWECASLTQEPEEQPDVHNPNLSQGEENGSYSFNKVKIHSRRFRDYCSQMLSRDVDDCVTTLLKEVVRFQGRLYQKDPMKAHMKRRIVMGLREVLKHLELRKLKCVIILPNCERIESKRGLDEALHSIIDMCRELEVPFVFALSRKTLGRCVNKAVPISVVGIFNYDGAQDFYQQMIALSSEARTAYEVMLSSLEAEMEDTVLNFKANEMKKSAILSTVKLWRKMMKNHREMLRSSSLDQNCEQNTEVEEEKS</sequence>
<dbReference type="GO" id="GO:1990904">
    <property type="term" value="C:ribonucleoprotein complex"/>
    <property type="evidence" value="ECO:0007669"/>
    <property type="project" value="TreeGrafter"/>
</dbReference>
<reference evidence="3 4" key="1">
    <citation type="journal article" date="2014" name="Nat. Genet.">
        <title>Whole-genome sequence of a flatfish provides insights into ZW sex chromosome evolution and adaptation to a benthic lifestyle.</title>
        <authorList>
            <person name="Chen S."/>
            <person name="Zhang G."/>
            <person name="Shao C."/>
            <person name="Huang Q."/>
            <person name="Liu G."/>
            <person name="Zhang P."/>
            <person name="Song W."/>
            <person name="An N."/>
            <person name="Chalopin D."/>
            <person name="Volff J.N."/>
            <person name="Hong Y."/>
            <person name="Li Q."/>
            <person name="Sha Z."/>
            <person name="Zhou H."/>
            <person name="Xie M."/>
            <person name="Yu Q."/>
            <person name="Liu Y."/>
            <person name="Xiang H."/>
            <person name="Wang N."/>
            <person name="Wu K."/>
            <person name="Yang C."/>
            <person name="Zhou Q."/>
            <person name="Liao X."/>
            <person name="Yang L."/>
            <person name="Hu Q."/>
            <person name="Zhang J."/>
            <person name="Meng L."/>
            <person name="Jin L."/>
            <person name="Tian Y."/>
            <person name="Lian J."/>
            <person name="Yang J."/>
            <person name="Miao G."/>
            <person name="Liu S."/>
            <person name="Liang Z."/>
            <person name="Yan F."/>
            <person name="Li Y."/>
            <person name="Sun B."/>
            <person name="Zhang H."/>
            <person name="Zhang J."/>
            <person name="Zhu Y."/>
            <person name="Du M."/>
            <person name="Zhao Y."/>
            <person name="Schartl M."/>
            <person name="Tang Q."/>
            <person name="Wang J."/>
        </authorList>
    </citation>
    <scope>NUCLEOTIDE SEQUENCE</scope>
</reference>
<keyword evidence="4" id="KW-1185">Reference proteome</keyword>
<dbReference type="SUPFAM" id="SSF55315">
    <property type="entry name" value="L30e-like"/>
    <property type="match status" value="1"/>
</dbReference>
<accession>A0A3P8VKX1</accession>
<dbReference type="InterPro" id="IPR004038">
    <property type="entry name" value="Ribosomal_eL8/eL30/eS12/Gad45"/>
</dbReference>
<protein>
    <submittedName>
        <fullName evidence="3">SECIS binding protein 2</fullName>
    </submittedName>
</protein>
<dbReference type="Ensembl" id="ENSCSET00000016117.1">
    <property type="protein sequence ID" value="ENSCSEP00000015918.1"/>
    <property type="gene ID" value="ENSCSEG00000010220.1"/>
</dbReference>
<dbReference type="FunFam" id="3.30.1330.30:FF:000004">
    <property type="entry name" value="selenocysteine insertion sequence-binding protein 2"/>
    <property type="match status" value="1"/>
</dbReference>
<dbReference type="GO" id="GO:0003730">
    <property type="term" value="F:mRNA 3'-UTR binding"/>
    <property type="evidence" value="ECO:0007669"/>
    <property type="project" value="TreeGrafter"/>
</dbReference>